<feature type="chain" id="PRO_5046889926" description="ChrR-like cupin domain-containing protein" evidence="1">
    <location>
        <begin position="26"/>
        <end position="149"/>
    </location>
</feature>
<dbReference type="Pfam" id="PF12973">
    <property type="entry name" value="Cupin_7"/>
    <property type="match status" value="1"/>
</dbReference>
<dbReference type="Gene3D" id="2.60.120.10">
    <property type="entry name" value="Jelly Rolls"/>
    <property type="match status" value="1"/>
</dbReference>
<dbReference type="EMBL" id="BAAANY010000036">
    <property type="protein sequence ID" value="GAA1710157.1"/>
    <property type="molecule type" value="Genomic_DNA"/>
</dbReference>
<keyword evidence="1" id="KW-0732">Signal</keyword>
<evidence type="ECO:0000256" key="1">
    <source>
        <dbReference type="SAM" id="SignalP"/>
    </source>
</evidence>
<protein>
    <recommendedName>
        <fullName evidence="2">ChrR-like cupin domain-containing protein</fullName>
    </recommendedName>
</protein>
<feature type="domain" description="ChrR-like cupin" evidence="2">
    <location>
        <begin position="41"/>
        <end position="137"/>
    </location>
</feature>
<name>A0ABP4UTJ4_9ACTN</name>
<dbReference type="RefSeq" id="WP_163567212.1">
    <property type="nucleotide sequence ID" value="NZ_BAAANY010000036.1"/>
</dbReference>
<dbReference type="InterPro" id="IPR025979">
    <property type="entry name" value="ChrR-like_cupin_dom"/>
</dbReference>
<accession>A0ABP4UTJ4</accession>
<evidence type="ECO:0000313" key="3">
    <source>
        <dbReference type="EMBL" id="GAA1710157.1"/>
    </source>
</evidence>
<sequence>MGKVFVRLVVAVFSLVLLGGTAAAAATGPQGDPVVFHSARHEHWMPCEGLAGCTQLPSRTNPVTGGSESMFRLKAGTVFTKHWHTSPEHVVGVSGTMIYHLDTGRTYRLGAGDFLYYPGKTVHWGQCARGADCIYYVYDDLPYDFHPVP</sequence>
<dbReference type="SUPFAM" id="SSF51182">
    <property type="entry name" value="RmlC-like cupins"/>
    <property type="match status" value="1"/>
</dbReference>
<evidence type="ECO:0000313" key="4">
    <source>
        <dbReference type="Proteomes" id="UP001500618"/>
    </source>
</evidence>
<comment type="caution">
    <text evidence="3">The sequence shown here is derived from an EMBL/GenBank/DDBJ whole genome shotgun (WGS) entry which is preliminary data.</text>
</comment>
<dbReference type="InterPro" id="IPR014710">
    <property type="entry name" value="RmlC-like_jellyroll"/>
</dbReference>
<organism evidence="3 4">
    <name type="scientific">Fodinicola feengrottensis</name>
    <dbReference type="NCBI Taxonomy" id="435914"/>
    <lineage>
        <taxon>Bacteria</taxon>
        <taxon>Bacillati</taxon>
        <taxon>Actinomycetota</taxon>
        <taxon>Actinomycetes</taxon>
        <taxon>Mycobacteriales</taxon>
        <taxon>Fodinicola</taxon>
    </lineage>
</organism>
<evidence type="ECO:0000259" key="2">
    <source>
        <dbReference type="Pfam" id="PF12973"/>
    </source>
</evidence>
<reference evidence="4" key="1">
    <citation type="journal article" date="2019" name="Int. J. Syst. Evol. Microbiol.">
        <title>The Global Catalogue of Microorganisms (GCM) 10K type strain sequencing project: providing services to taxonomists for standard genome sequencing and annotation.</title>
        <authorList>
            <consortium name="The Broad Institute Genomics Platform"/>
            <consortium name="The Broad Institute Genome Sequencing Center for Infectious Disease"/>
            <person name="Wu L."/>
            <person name="Ma J."/>
        </authorList>
    </citation>
    <scope>NUCLEOTIDE SEQUENCE [LARGE SCALE GENOMIC DNA]</scope>
    <source>
        <strain evidence="4">JCM 14718</strain>
    </source>
</reference>
<dbReference type="Proteomes" id="UP001500618">
    <property type="component" value="Unassembled WGS sequence"/>
</dbReference>
<dbReference type="InterPro" id="IPR011051">
    <property type="entry name" value="RmlC_Cupin_sf"/>
</dbReference>
<gene>
    <name evidence="3" type="ORF">GCM10009765_69340</name>
</gene>
<proteinExistence type="predicted"/>
<keyword evidence="4" id="KW-1185">Reference proteome</keyword>
<feature type="signal peptide" evidence="1">
    <location>
        <begin position="1"/>
        <end position="25"/>
    </location>
</feature>